<dbReference type="SUPFAM" id="SSF53474">
    <property type="entry name" value="alpha/beta-Hydrolases"/>
    <property type="match status" value="1"/>
</dbReference>
<proteinExistence type="predicted"/>
<dbReference type="Proteomes" id="UP001057702">
    <property type="component" value="Unassembled WGS sequence"/>
</dbReference>
<evidence type="ECO:0000313" key="3">
    <source>
        <dbReference type="Proteomes" id="UP001057702"/>
    </source>
</evidence>
<dbReference type="RefSeq" id="WP_255923098.1">
    <property type="nucleotide sequence ID" value="NZ_JANFNG010000029.1"/>
</dbReference>
<dbReference type="GO" id="GO:0016787">
    <property type="term" value="F:hydrolase activity"/>
    <property type="evidence" value="ECO:0007669"/>
    <property type="project" value="UniProtKB-KW"/>
</dbReference>
<sequence>MYDAMMAETVRITGHEGDELEAYLAWPLTPGTHGGVVVLHSMSGYDNATKQITRWFAVNGYAAICLDLHHRHVPGLASDGSAALAPSCAVLIAPDEQVVGDVEGAVAVLRSIPSSNGKVGVVGYCSGGRQAFLTACRLPLDAAVDCYGPFVVGRPPDGFPLLVEPVIGLVKELSCPLLGLFGAEDSFPSPAETAELETELTRHGKPYEFHTYDGAGHGFFAVDRPSFRPQVALDGRRRIREFFARTLAV</sequence>
<evidence type="ECO:0000259" key="1">
    <source>
        <dbReference type="Pfam" id="PF01738"/>
    </source>
</evidence>
<organism evidence="2 3">
    <name type="scientific">Streptomyces humicola</name>
    <dbReference type="NCBI Taxonomy" id="2953240"/>
    <lineage>
        <taxon>Bacteria</taxon>
        <taxon>Bacillati</taxon>
        <taxon>Actinomycetota</taxon>
        <taxon>Actinomycetes</taxon>
        <taxon>Kitasatosporales</taxon>
        <taxon>Streptomycetaceae</taxon>
        <taxon>Streptomyces</taxon>
    </lineage>
</organism>
<feature type="domain" description="Dienelactone hydrolase" evidence="1">
    <location>
        <begin position="20"/>
        <end position="245"/>
    </location>
</feature>
<dbReference type="InterPro" id="IPR002925">
    <property type="entry name" value="Dienelactn_hydro"/>
</dbReference>
<dbReference type="PANTHER" id="PTHR46623:SF6">
    <property type="entry name" value="ALPHA_BETA-HYDROLASES SUPERFAMILY PROTEIN"/>
    <property type="match status" value="1"/>
</dbReference>
<dbReference type="Gene3D" id="3.40.50.1820">
    <property type="entry name" value="alpha/beta hydrolase"/>
    <property type="match status" value="1"/>
</dbReference>
<dbReference type="InterPro" id="IPR029058">
    <property type="entry name" value="AB_hydrolase_fold"/>
</dbReference>
<dbReference type="EMBL" id="JANFNG010000029">
    <property type="protein sequence ID" value="MCQ4084059.1"/>
    <property type="molecule type" value="Genomic_DNA"/>
</dbReference>
<gene>
    <name evidence="2" type="ORF">NGB36_26630</name>
</gene>
<keyword evidence="3" id="KW-1185">Reference proteome</keyword>
<evidence type="ECO:0000313" key="2">
    <source>
        <dbReference type="EMBL" id="MCQ4084059.1"/>
    </source>
</evidence>
<comment type="caution">
    <text evidence="2">The sequence shown here is derived from an EMBL/GenBank/DDBJ whole genome shotgun (WGS) entry which is preliminary data.</text>
</comment>
<accession>A0ABT1Q294</accession>
<name>A0ABT1Q294_9ACTN</name>
<dbReference type="PANTHER" id="PTHR46623">
    <property type="entry name" value="CARBOXYMETHYLENEBUTENOLIDASE-RELATED"/>
    <property type="match status" value="1"/>
</dbReference>
<keyword evidence="2" id="KW-0378">Hydrolase</keyword>
<protein>
    <submittedName>
        <fullName evidence="2">Dienelactone hydrolase family protein</fullName>
    </submittedName>
</protein>
<dbReference type="Pfam" id="PF01738">
    <property type="entry name" value="DLH"/>
    <property type="match status" value="1"/>
</dbReference>
<reference evidence="2" key="1">
    <citation type="submission" date="2022-06" db="EMBL/GenBank/DDBJ databases">
        <title>Draft genome sequence of Streptomyces sp. RB6PN25 isolated from peat swamp forest in Thailand.</title>
        <authorList>
            <person name="Duangmal K."/>
            <person name="Klaysubun C."/>
        </authorList>
    </citation>
    <scope>NUCLEOTIDE SEQUENCE</scope>
    <source>
        <strain evidence="2">RB6PN25</strain>
    </source>
</reference>
<dbReference type="InterPro" id="IPR051049">
    <property type="entry name" value="Dienelactone_hydrolase-like"/>
</dbReference>